<proteinExistence type="predicted"/>
<dbReference type="InterPro" id="IPR036390">
    <property type="entry name" value="WH_DNA-bd_sf"/>
</dbReference>
<dbReference type="SUPFAM" id="SSF46785">
    <property type="entry name" value="Winged helix' DNA-binding domain"/>
    <property type="match status" value="1"/>
</dbReference>
<keyword evidence="1" id="KW-0614">Plasmid</keyword>
<reference evidence="1" key="2">
    <citation type="submission" date="2022-02" db="EMBL/GenBank/DDBJ databases">
        <authorList>
            <person name="Elcheninov A.G."/>
            <person name="Sorokin D.Y."/>
            <person name="Kublanov I.V."/>
        </authorList>
    </citation>
    <scope>NUCLEOTIDE SEQUENCE</scope>
    <source>
        <strain evidence="1">AArc-St2</strain>
        <plasmid evidence="1">pAArc-St2</plasmid>
    </source>
</reference>
<dbReference type="AlphaFoldDB" id="A0AAE3FZT9"/>
<gene>
    <name evidence="1" type="ORF">AArcSt2_15620</name>
</gene>
<keyword evidence="2" id="KW-1185">Reference proteome</keyword>
<comment type="caution">
    <text evidence="1">The sequence shown here is derived from an EMBL/GenBank/DDBJ whole genome shotgun (WGS) entry which is preliminary data.</text>
</comment>
<organism evidence="1 2">
    <name type="scientific">Natronocalculus amylovorans</name>
    <dbReference type="NCBI Taxonomy" id="2917812"/>
    <lineage>
        <taxon>Archaea</taxon>
        <taxon>Methanobacteriati</taxon>
        <taxon>Methanobacteriota</taxon>
        <taxon>Stenosarchaea group</taxon>
        <taxon>Halobacteria</taxon>
        <taxon>Halobacteriales</taxon>
        <taxon>Haloferacaceae</taxon>
        <taxon>Natronocalculus</taxon>
    </lineage>
</organism>
<evidence type="ECO:0000313" key="1">
    <source>
        <dbReference type="EMBL" id="MCL9818371.1"/>
    </source>
</evidence>
<sequence length="64" mass="7229">MDMELDDRDAAVLDVLKEGRANPRYIREQTGIDSGDVNTSLVRLSRQGKVRQLTRGLYEYAGSE</sequence>
<dbReference type="RefSeq" id="WP_250585946.1">
    <property type="nucleotide sequence ID" value="NZ_JAKRVX010000010.1"/>
</dbReference>
<evidence type="ECO:0000313" key="2">
    <source>
        <dbReference type="Proteomes" id="UP001203207"/>
    </source>
</evidence>
<dbReference type="EMBL" id="JAKRVX010000010">
    <property type="protein sequence ID" value="MCL9818371.1"/>
    <property type="molecule type" value="Genomic_DNA"/>
</dbReference>
<dbReference type="Gene3D" id="1.10.10.10">
    <property type="entry name" value="Winged helix-like DNA-binding domain superfamily/Winged helix DNA-binding domain"/>
    <property type="match status" value="1"/>
</dbReference>
<protein>
    <submittedName>
        <fullName evidence="1">Uncharacterized protein</fullName>
    </submittedName>
</protein>
<dbReference type="Proteomes" id="UP001203207">
    <property type="component" value="Unassembled WGS sequence"/>
</dbReference>
<reference evidence="1" key="1">
    <citation type="journal article" date="2022" name="Syst. Appl. Microbiol.">
        <title>Natronocalculus amylovorans gen. nov., sp. nov., and Natranaeroarchaeum aerophilus sp. nov., dominant culturable amylolytic natronoarchaea from hypersaline soda lakes in southwestern Siberia.</title>
        <authorList>
            <person name="Sorokin D.Y."/>
            <person name="Elcheninov A.G."/>
            <person name="Khizhniak T.V."/>
            <person name="Koenen M."/>
            <person name="Bale N.J."/>
            <person name="Damste J.S.S."/>
            <person name="Kublanov I.V."/>
        </authorList>
    </citation>
    <scope>NUCLEOTIDE SEQUENCE</scope>
    <source>
        <strain evidence="1">AArc-St2</strain>
    </source>
</reference>
<dbReference type="InterPro" id="IPR036388">
    <property type="entry name" value="WH-like_DNA-bd_sf"/>
</dbReference>
<geneLocation type="plasmid" evidence="1">
    <name>pAArc-St2</name>
</geneLocation>
<name>A0AAE3FZT9_9EURY</name>
<accession>A0AAE3FZT9</accession>